<sequence length="240" mass="27732">MQTSQARYEQAKELAANFFFVKRNIKVPAEAAKGANFTYLSYRILRPVLKTYYWTFKQFNRMTAWTSPASIVIFRELLTKDMKGVEFGSGKSTAFFAQHLGQLTSIEHHKGWYEKVQAWMKERNINNVDYRLVEPDGKEKPFPASMMSYFPEGLKTKKGFVNYVSELLTFDDNSIDFLLVDGRARTECALIGIHKLKSGGLLVLDNAERDWYKPVYKAVKDWPCVFTTTGLTDTVIWFKP</sequence>
<reference evidence="1 2" key="1">
    <citation type="journal article" date="2023" name="Microbiol. Resour. Announc.">
        <title>Complete Genome Sequence of Imperialibacter roseus strain P4T.</title>
        <authorList>
            <person name="Tizabi D.R."/>
            <person name="Bachvaroff T."/>
            <person name="Hill R.T."/>
        </authorList>
    </citation>
    <scope>NUCLEOTIDE SEQUENCE [LARGE SCALE GENOMIC DNA]</scope>
    <source>
        <strain evidence="1 2">P4T</strain>
    </source>
</reference>
<dbReference type="InterPro" id="IPR029063">
    <property type="entry name" value="SAM-dependent_MTases_sf"/>
</dbReference>
<dbReference type="Proteomes" id="UP001302349">
    <property type="component" value="Chromosome"/>
</dbReference>
<name>A0ABZ0IIV8_9BACT</name>
<dbReference type="Gene3D" id="3.40.50.150">
    <property type="entry name" value="Vaccinia Virus protein VP39"/>
    <property type="match status" value="1"/>
</dbReference>
<dbReference type="EMBL" id="CP136051">
    <property type="protein sequence ID" value="WOK04969.1"/>
    <property type="molecule type" value="Genomic_DNA"/>
</dbReference>
<gene>
    <name evidence="1" type="ORF">RT717_17960</name>
</gene>
<protein>
    <submittedName>
        <fullName evidence="1">Class I SAM-dependent methyltransferase</fullName>
        <ecNumber evidence="1">2.1.1.-</ecNumber>
    </submittedName>
</protein>
<organism evidence="1 2">
    <name type="scientific">Imperialibacter roseus</name>
    <dbReference type="NCBI Taxonomy" id="1324217"/>
    <lineage>
        <taxon>Bacteria</taxon>
        <taxon>Pseudomonadati</taxon>
        <taxon>Bacteroidota</taxon>
        <taxon>Cytophagia</taxon>
        <taxon>Cytophagales</taxon>
        <taxon>Flammeovirgaceae</taxon>
        <taxon>Imperialibacter</taxon>
    </lineage>
</organism>
<evidence type="ECO:0000313" key="2">
    <source>
        <dbReference type="Proteomes" id="UP001302349"/>
    </source>
</evidence>
<dbReference type="GO" id="GO:0032259">
    <property type="term" value="P:methylation"/>
    <property type="evidence" value="ECO:0007669"/>
    <property type="project" value="UniProtKB-KW"/>
</dbReference>
<keyword evidence="1" id="KW-0808">Transferase</keyword>
<dbReference type="SUPFAM" id="SSF53335">
    <property type="entry name" value="S-adenosyl-L-methionine-dependent methyltransferases"/>
    <property type="match status" value="1"/>
</dbReference>
<keyword evidence="1" id="KW-0489">Methyltransferase</keyword>
<dbReference type="GO" id="GO:0008168">
    <property type="term" value="F:methyltransferase activity"/>
    <property type="evidence" value="ECO:0007669"/>
    <property type="project" value="UniProtKB-KW"/>
</dbReference>
<dbReference type="EC" id="2.1.1.-" evidence="1"/>
<dbReference type="RefSeq" id="WP_317487766.1">
    <property type="nucleotide sequence ID" value="NZ_CP136051.1"/>
</dbReference>
<proteinExistence type="predicted"/>
<keyword evidence="2" id="KW-1185">Reference proteome</keyword>
<evidence type="ECO:0000313" key="1">
    <source>
        <dbReference type="EMBL" id="WOK04969.1"/>
    </source>
</evidence>
<accession>A0ABZ0IIV8</accession>